<dbReference type="Proteomes" id="UP000321558">
    <property type="component" value="Unassembled WGS sequence"/>
</dbReference>
<organism evidence="6 7">
    <name type="scientific">Oceanobacillus sojae</name>
    <dbReference type="NCBI Taxonomy" id="582851"/>
    <lineage>
        <taxon>Bacteria</taxon>
        <taxon>Bacillati</taxon>
        <taxon>Bacillota</taxon>
        <taxon>Bacilli</taxon>
        <taxon>Bacillales</taxon>
        <taxon>Bacillaceae</taxon>
        <taxon>Oceanobacillus</taxon>
    </lineage>
</organism>
<dbReference type="EMBL" id="BJYM01000001">
    <property type="protein sequence ID" value="GEN85639.1"/>
    <property type="molecule type" value="Genomic_DNA"/>
</dbReference>
<keyword evidence="2" id="KW-0812">Transmembrane</keyword>
<reference evidence="6 7" key="1">
    <citation type="submission" date="2019-07" db="EMBL/GenBank/DDBJ databases">
        <title>Whole genome shotgun sequence of Oceanobacillus sojae NBRC 105379.</title>
        <authorList>
            <person name="Hosoyama A."/>
            <person name="Uohara A."/>
            <person name="Ohji S."/>
            <person name="Ichikawa N."/>
        </authorList>
    </citation>
    <scope>NUCLEOTIDE SEQUENCE [LARGE SCALE GENOMIC DNA]</scope>
    <source>
        <strain evidence="6 7">NBRC 105379</strain>
    </source>
</reference>
<feature type="domain" description="DUF1232" evidence="5">
    <location>
        <begin position="2"/>
        <end position="34"/>
    </location>
</feature>
<evidence type="ECO:0000313" key="7">
    <source>
        <dbReference type="Proteomes" id="UP000321558"/>
    </source>
</evidence>
<evidence type="ECO:0000256" key="2">
    <source>
        <dbReference type="ARBA" id="ARBA00022692"/>
    </source>
</evidence>
<evidence type="ECO:0000313" key="6">
    <source>
        <dbReference type="EMBL" id="GEN85639.1"/>
    </source>
</evidence>
<comment type="subcellular location">
    <subcellularLocation>
        <location evidence="1">Endomembrane system</location>
        <topology evidence="1">Multi-pass membrane protein</topology>
    </subcellularLocation>
</comment>
<evidence type="ECO:0000256" key="4">
    <source>
        <dbReference type="ARBA" id="ARBA00023136"/>
    </source>
</evidence>
<evidence type="ECO:0000256" key="1">
    <source>
        <dbReference type="ARBA" id="ARBA00004127"/>
    </source>
</evidence>
<keyword evidence="4" id="KW-0472">Membrane</keyword>
<name>A0A511ZDX0_9BACI</name>
<comment type="caution">
    <text evidence="6">The sequence shown here is derived from an EMBL/GenBank/DDBJ whole genome shotgun (WGS) entry which is preliminary data.</text>
</comment>
<dbReference type="AlphaFoldDB" id="A0A511ZDX0"/>
<evidence type="ECO:0000259" key="5">
    <source>
        <dbReference type="Pfam" id="PF06803"/>
    </source>
</evidence>
<keyword evidence="7" id="KW-1185">Reference proteome</keyword>
<evidence type="ECO:0000256" key="3">
    <source>
        <dbReference type="ARBA" id="ARBA00022989"/>
    </source>
</evidence>
<gene>
    <name evidence="6" type="ORF">OSO01_03780</name>
</gene>
<dbReference type="InterPro" id="IPR010652">
    <property type="entry name" value="DUF1232"/>
</dbReference>
<dbReference type="Pfam" id="PF06803">
    <property type="entry name" value="DUF1232"/>
    <property type="match status" value="1"/>
</dbReference>
<dbReference type="STRING" id="582851.GCA_900162665_02606"/>
<sequence>MILMGAVLIYFISTADVVPDYLFPVEYLDDAIAVQVVRNLLSNKY</sequence>
<protein>
    <recommendedName>
        <fullName evidence="5">DUF1232 domain-containing protein</fullName>
    </recommendedName>
</protein>
<dbReference type="GO" id="GO:0012505">
    <property type="term" value="C:endomembrane system"/>
    <property type="evidence" value="ECO:0007669"/>
    <property type="project" value="UniProtKB-SubCell"/>
</dbReference>
<accession>A0A511ZDX0</accession>
<keyword evidence="3" id="KW-1133">Transmembrane helix</keyword>
<proteinExistence type="predicted"/>